<evidence type="ECO:0000313" key="9">
    <source>
        <dbReference type="EMBL" id="PKI85811.1"/>
    </source>
</evidence>
<evidence type="ECO:0000313" key="10">
    <source>
        <dbReference type="Proteomes" id="UP000232875"/>
    </source>
</evidence>
<comment type="caution">
    <text evidence="6">Lacks conserved residue(s) required for the propagation of feature annotation.</text>
</comment>
<dbReference type="SUPFAM" id="SSF56204">
    <property type="entry name" value="Hect, E3 ligase catalytic domain"/>
    <property type="match status" value="1"/>
</dbReference>
<proteinExistence type="predicted"/>
<evidence type="ECO:0000256" key="5">
    <source>
        <dbReference type="ARBA" id="ARBA00022786"/>
    </source>
</evidence>
<dbReference type="PROSITE" id="PS50237">
    <property type="entry name" value="HECT"/>
    <property type="match status" value="1"/>
</dbReference>
<dbReference type="Pfam" id="PF00632">
    <property type="entry name" value="HECT"/>
    <property type="match status" value="1"/>
</dbReference>
<dbReference type="InterPro" id="IPR050409">
    <property type="entry name" value="E3_ubiq-protein_ligase"/>
</dbReference>
<sequence length="854" mass="92184">MPPHAAAWSKPWAAKQDTQPITGFPDLGAAQQVCNTRRSRNAVRTAAASAPESDTHAAADLYPRRIDLLNHRASDWTKSGRMAHATVYSDIAQNDTLHSPASTLDEDEPRCSMASIVVRDKTQKNSALGAWASMFQVRADPVAAISLSTRHPMLLAPGHTLDQGATSTETVHDPGEMQETALLCGGAHALHAYYTQSVRALHADTHAGHADPVASFAPLVEFVARCMHAPMLFARAFDSDALHILHTLLDSSDAYPMPDAVRRALMARAQEGLYTLAATAKAASGAVFASRFTPHRASSAQCVWLAMSLGSVLTHAHVVALADALTPSAPPVALLGAVASQLSSTVSWCLGTVTSLAPPQRRAAYESDARLAPLLAALTYAWHSNLALPRAQQQPVPTFYATATELVNVLDEYAQWVHGAPALLCEVPYVLTLGAKAQIFTWEAQAAMRQASHHAWMHDLQKPLALSGKARMVQDAMAEARSGTTSGTAQAAHGMERDGTFSITVRRDHIVEDSRDALCGRDTCMLHRPLKITFFGEGAQDAGGLTKEWLLLLCEALTQSLFTELDDAAMRGVLWYAETLPLSTAQAEKRRATAPDALEDMHLLGAALGLALFHQIALPLRFSRVLYEQLLRLANGDTPLPCDLDTLAALKPQLAAGLAAVLAHDASTVEEAMQLMWTVERNGTTHALCPDGDARRVDAENRAAYVARFCEWELCDAVCAPRKALLSGFARVAIPQGMQRSPLMLLQPVELETLLCGRDEDALDIGALRASTAHVGFPDAKAHHAPAVYANLDHFWDTWQRLAPAEQHALLGYITGSPRVPAMGAAAIHLRIQHVDDPYTALGAERMQRIPWSI</sequence>
<gene>
    <name evidence="9" type="primary">HUL4</name>
    <name evidence="9" type="ORF">MVES_000522</name>
</gene>
<dbReference type="GO" id="GO:0005737">
    <property type="term" value="C:cytoplasm"/>
    <property type="evidence" value="ECO:0007669"/>
    <property type="project" value="TreeGrafter"/>
</dbReference>
<organism evidence="9 10">
    <name type="scientific">Malassezia vespertilionis</name>
    <dbReference type="NCBI Taxonomy" id="2020962"/>
    <lineage>
        <taxon>Eukaryota</taxon>
        <taxon>Fungi</taxon>
        <taxon>Dikarya</taxon>
        <taxon>Basidiomycota</taxon>
        <taxon>Ustilaginomycotina</taxon>
        <taxon>Malasseziomycetes</taxon>
        <taxon>Malasseziales</taxon>
        <taxon>Malasseziaceae</taxon>
        <taxon>Malassezia</taxon>
    </lineage>
</organism>
<keyword evidence="5 6" id="KW-0833">Ubl conjugation pathway</keyword>
<dbReference type="OrthoDB" id="8068875at2759"/>
<dbReference type="Gene3D" id="3.30.2160.10">
    <property type="entry name" value="Hect, E3 ligase catalytic domain"/>
    <property type="match status" value="1"/>
</dbReference>
<evidence type="ECO:0000256" key="6">
    <source>
        <dbReference type="PROSITE-ProRule" id="PRU00104"/>
    </source>
</evidence>
<comment type="catalytic activity">
    <reaction evidence="1">
        <text>S-ubiquitinyl-[E2 ubiquitin-conjugating enzyme]-L-cysteine + [acceptor protein]-L-lysine = [E2 ubiquitin-conjugating enzyme]-L-cysteine + N(6)-ubiquitinyl-[acceptor protein]-L-lysine.</text>
        <dbReference type="EC" id="2.3.2.26"/>
    </reaction>
</comment>
<dbReference type="GO" id="GO:0016567">
    <property type="term" value="P:protein ubiquitination"/>
    <property type="evidence" value="ECO:0007669"/>
    <property type="project" value="TreeGrafter"/>
</dbReference>
<dbReference type="AlphaFoldDB" id="A0A2N1JGY2"/>
<dbReference type="GO" id="GO:0006511">
    <property type="term" value="P:ubiquitin-dependent protein catabolic process"/>
    <property type="evidence" value="ECO:0007669"/>
    <property type="project" value="TreeGrafter"/>
</dbReference>
<keyword evidence="4" id="KW-0808">Transferase</keyword>
<dbReference type="Gene3D" id="3.30.2410.10">
    <property type="entry name" value="Hect, E3 ligase catalytic domain"/>
    <property type="match status" value="1"/>
</dbReference>
<reference evidence="9 10" key="1">
    <citation type="submission" date="2017-10" db="EMBL/GenBank/DDBJ databases">
        <title>A novel species of cold-tolerant Malassezia isolated from bats.</title>
        <authorList>
            <person name="Lorch J.M."/>
            <person name="Palmer J.M."/>
            <person name="Vanderwolf K.J."/>
            <person name="Schmidt K.Z."/>
            <person name="Verant M.L."/>
            <person name="Weller T.J."/>
            <person name="Blehert D.S."/>
        </authorList>
    </citation>
    <scope>NUCLEOTIDE SEQUENCE [LARGE SCALE GENOMIC DNA]</scope>
    <source>
        <strain evidence="9 10">NWHC:44797-103</strain>
    </source>
</reference>
<accession>A0A2N1JGY2</accession>
<dbReference type="GO" id="GO:0061630">
    <property type="term" value="F:ubiquitin protein ligase activity"/>
    <property type="evidence" value="ECO:0007669"/>
    <property type="project" value="UniProtKB-EC"/>
</dbReference>
<feature type="region of interest" description="Disordered" evidence="7">
    <location>
        <begin position="1"/>
        <end position="26"/>
    </location>
</feature>
<dbReference type="PANTHER" id="PTHR11254">
    <property type="entry name" value="HECT DOMAIN UBIQUITIN-PROTEIN LIGASE"/>
    <property type="match status" value="1"/>
</dbReference>
<name>A0A2N1JGY2_9BASI</name>
<dbReference type="InterPro" id="IPR000569">
    <property type="entry name" value="HECT_dom"/>
</dbReference>
<dbReference type="InterPro" id="IPR035983">
    <property type="entry name" value="Hect_E3_ubiquitin_ligase"/>
</dbReference>
<protein>
    <recommendedName>
        <fullName evidence="3">HECT-type E3 ubiquitin transferase</fullName>
        <ecNumber evidence="3">2.3.2.26</ecNumber>
    </recommendedName>
</protein>
<dbReference type="EMBL" id="KZ454987">
    <property type="protein sequence ID" value="PKI85811.1"/>
    <property type="molecule type" value="Genomic_DNA"/>
</dbReference>
<evidence type="ECO:0000256" key="1">
    <source>
        <dbReference type="ARBA" id="ARBA00000885"/>
    </source>
</evidence>
<evidence type="ECO:0000256" key="4">
    <source>
        <dbReference type="ARBA" id="ARBA00022679"/>
    </source>
</evidence>
<evidence type="ECO:0000256" key="7">
    <source>
        <dbReference type="SAM" id="MobiDB-lite"/>
    </source>
</evidence>
<dbReference type="STRING" id="2020962.A0A2N1JGY2"/>
<evidence type="ECO:0000256" key="3">
    <source>
        <dbReference type="ARBA" id="ARBA00012485"/>
    </source>
</evidence>
<dbReference type="PANTHER" id="PTHR11254:SF444">
    <property type="entry name" value="HECT DOMAIN CONTAINING UBIQUITIN LIGASE"/>
    <property type="match status" value="1"/>
</dbReference>
<evidence type="ECO:0000259" key="8">
    <source>
        <dbReference type="PROSITE" id="PS50237"/>
    </source>
</evidence>
<dbReference type="SMART" id="SM00119">
    <property type="entry name" value="HECTc"/>
    <property type="match status" value="1"/>
</dbReference>
<dbReference type="Proteomes" id="UP000232875">
    <property type="component" value="Unassembled WGS sequence"/>
</dbReference>
<keyword evidence="10" id="KW-1185">Reference proteome</keyword>
<comment type="pathway">
    <text evidence="2">Protein modification; protein ubiquitination.</text>
</comment>
<dbReference type="EC" id="2.3.2.26" evidence="3"/>
<feature type="domain" description="HECT" evidence="8">
    <location>
        <begin position="522"/>
        <end position="854"/>
    </location>
</feature>
<dbReference type="Gene3D" id="3.90.1750.10">
    <property type="entry name" value="Hect, E3 ligase catalytic domains"/>
    <property type="match status" value="1"/>
</dbReference>
<evidence type="ECO:0000256" key="2">
    <source>
        <dbReference type="ARBA" id="ARBA00004906"/>
    </source>
</evidence>